<name>A0A2S6GIR6_9GAMM</name>
<protein>
    <recommendedName>
        <fullName evidence="3">RHH-type rel operon transcriptional repressor/antitoxin RelB</fullName>
    </recommendedName>
</protein>
<sequence length="72" mass="8341">MTAVILDEQLDRQFSQLAKQAHISIDQAVNDALREYLVDYNDAQLAEKALDELDNNEDELIDWNEAKKSLYE</sequence>
<gene>
    <name evidence="1" type="ORF">B0F88_1224</name>
</gene>
<dbReference type="RefSeq" id="WP_104425246.1">
    <property type="nucleotide sequence ID" value="NZ_PTIY01000022.1"/>
</dbReference>
<reference evidence="1 2" key="1">
    <citation type="submission" date="2018-02" db="EMBL/GenBank/DDBJ databases">
        <title>Subsurface microbial communities from deep shales in Ohio and West Virginia, USA.</title>
        <authorList>
            <person name="Wrighton K."/>
        </authorList>
    </citation>
    <scope>NUCLEOTIDE SEQUENCE [LARGE SCALE GENOMIC DNA]</scope>
    <source>
        <strain evidence="1 2">OWC-G53F</strain>
    </source>
</reference>
<comment type="caution">
    <text evidence="1">The sequence shown here is derived from an EMBL/GenBank/DDBJ whole genome shotgun (WGS) entry which is preliminary data.</text>
</comment>
<dbReference type="Proteomes" id="UP000238071">
    <property type="component" value="Unassembled WGS sequence"/>
</dbReference>
<dbReference type="OrthoDB" id="9915749at2"/>
<accession>A0A2S6GIR6</accession>
<organism evidence="1 2">
    <name type="scientific">Methylobacter tundripaludum</name>
    <dbReference type="NCBI Taxonomy" id="173365"/>
    <lineage>
        <taxon>Bacteria</taxon>
        <taxon>Pseudomonadati</taxon>
        <taxon>Pseudomonadota</taxon>
        <taxon>Gammaproteobacteria</taxon>
        <taxon>Methylococcales</taxon>
        <taxon>Methylococcaceae</taxon>
        <taxon>Methylobacter</taxon>
    </lineage>
</organism>
<evidence type="ECO:0000313" key="2">
    <source>
        <dbReference type="Proteomes" id="UP000238071"/>
    </source>
</evidence>
<evidence type="ECO:0000313" key="1">
    <source>
        <dbReference type="EMBL" id="PPK65124.1"/>
    </source>
</evidence>
<dbReference type="EMBL" id="PTIY01000022">
    <property type="protein sequence ID" value="PPK65124.1"/>
    <property type="molecule type" value="Genomic_DNA"/>
</dbReference>
<keyword evidence="2" id="KW-1185">Reference proteome</keyword>
<evidence type="ECO:0008006" key="3">
    <source>
        <dbReference type="Google" id="ProtNLM"/>
    </source>
</evidence>
<proteinExistence type="predicted"/>
<dbReference type="AlphaFoldDB" id="A0A2S6GIR6"/>